<evidence type="ECO:0000313" key="2">
    <source>
        <dbReference type="Proteomes" id="UP000789759"/>
    </source>
</evidence>
<reference evidence="1" key="1">
    <citation type="submission" date="2021-06" db="EMBL/GenBank/DDBJ databases">
        <authorList>
            <person name="Kallberg Y."/>
            <person name="Tangrot J."/>
            <person name="Rosling A."/>
        </authorList>
    </citation>
    <scope>NUCLEOTIDE SEQUENCE</scope>
    <source>
        <strain evidence="1">FL966</strain>
    </source>
</reference>
<sequence>FVIHNVPTTFTNCVLNSVILSKGPIGLNQKQQSDNESNYKIDKKLNI</sequence>
<organism evidence="1 2">
    <name type="scientific">Cetraspora pellucida</name>
    <dbReference type="NCBI Taxonomy" id="1433469"/>
    <lineage>
        <taxon>Eukaryota</taxon>
        <taxon>Fungi</taxon>
        <taxon>Fungi incertae sedis</taxon>
        <taxon>Mucoromycota</taxon>
        <taxon>Glomeromycotina</taxon>
        <taxon>Glomeromycetes</taxon>
        <taxon>Diversisporales</taxon>
        <taxon>Gigasporaceae</taxon>
        <taxon>Cetraspora</taxon>
    </lineage>
</organism>
<accession>A0A9N9EKJ0</accession>
<name>A0A9N9EKJ0_9GLOM</name>
<dbReference type="AlphaFoldDB" id="A0A9N9EKJ0"/>
<keyword evidence="2" id="KW-1185">Reference proteome</keyword>
<gene>
    <name evidence="1" type="ORF">CPELLU_LOCUS10772</name>
</gene>
<dbReference type="EMBL" id="CAJVQA010009070">
    <property type="protein sequence ID" value="CAG8680718.1"/>
    <property type="molecule type" value="Genomic_DNA"/>
</dbReference>
<proteinExistence type="predicted"/>
<dbReference type="Proteomes" id="UP000789759">
    <property type="component" value="Unassembled WGS sequence"/>
</dbReference>
<evidence type="ECO:0000313" key="1">
    <source>
        <dbReference type="EMBL" id="CAG8680718.1"/>
    </source>
</evidence>
<protein>
    <submittedName>
        <fullName evidence="1">12175_t:CDS:1</fullName>
    </submittedName>
</protein>
<feature type="non-terminal residue" evidence="1">
    <location>
        <position position="1"/>
    </location>
</feature>
<comment type="caution">
    <text evidence="1">The sequence shown here is derived from an EMBL/GenBank/DDBJ whole genome shotgun (WGS) entry which is preliminary data.</text>
</comment>